<feature type="region of interest" description="Disordered" evidence="4">
    <location>
        <begin position="929"/>
        <end position="955"/>
    </location>
</feature>
<dbReference type="VEuPathDB" id="CryptoDB:Cvel_7138"/>
<feature type="region of interest" description="Disordered" evidence="4">
    <location>
        <begin position="2032"/>
        <end position="2051"/>
    </location>
</feature>
<feature type="compositionally biased region" description="Basic and acidic residues" evidence="4">
    <location>
        <begin position="946"/>
        <end position="955"/>
    </location>
</feature>
<dbReference type="Pfam" id="PF13833">
    <property type="entry name" value="EF-hand_8"/>
    <property type="match status" value="2"/>
</dbReference>
<keyword evidence="2" id="KW-0106">Calcium</keyword>
<feature type="domain" description="EF-hand" evidence="5">
    <location>
        <begin position="164"/>
        <end position="199"/>
    </location>
</feature>
<protein>
    <recommendedName>
        <fullName evidence="5">EF-hand domain-containing protein</fullName>
    </recommendedName>
</protein>
<feature type="domain" description="EF-hand" evidence="5">
    <location>
        <begin position="1624"/>
        <end position="1659"/>
    </location>
</feature>
<evidence type="ECO:0000313" key="6">
    <source>
        <dbReference type="EMBL" id="CEM44354.1"/>
    </source>
</evidence>
<feature type="compositionally biased region" description="Basic and acidic residues" evidence="4">
    <location>
        <begin position="1719"/>
        <end position="1744"/>
    </location>
</feature>
<dbReference type="InterPro" id="IPR050145">
    <property type="entry name" value="Centrin_CML-like"/>
</dbReference>
<dbReference type="InterPro" id="IPR002048">
    <property type="entry name" value="EF_hand_dom"/>
</dbReference>
<feature type="region of interest" description="Disordered" evidence="4">
    <location>
        <begin position="1718"/>
        <end position="1744"/>
    </location>
</feature>
<accession>A0A0G4HJK7</accession>
<feature type="coiled-coil region" evidence="3">
    <location>
        <begin position="2003"/>
        <end position="2030"/>
    </location>
</feature>
<feature type="compositionally biased region" description="Basic and acidic residues" evidence="4">
    <location>
        <begin position="2204"/>
        <end position="2229"/>
    </location>
</feature>
<dbReference type="EMBL" id="CDMZ01002905">
    <property type="protein sequence ID" value="CEM44354.1"/>
    <property type="molecule type" value="Genomic_DNA"/>
</dbReference>
<feature type="region of interest" description="Disordered" evidence="4">
    <location>
        <begin position="603"/>
        <end position="631"/>
    </location>
</feature>
<dbReference type="Pfam" id="PF13202">
    <property type="entry name" value="EF-hand_5"/>
    <property type="match status" value="8"/>
</dbReference>
<reference evidence="6" key="1">
    <citation type="submission" date="2014-11" db="EMBL/GenBank/DDBJ databases">
        <authorList>
            <person name="Otto D Thomas"/>
            <person name="Naeem Raeece"/>
        </authorList>
    </citation>
    <scope>NUCLEOTIDE SEQUENCE</scope>
</reference>
<dbReference type="InterPro" id="IPR018247">
    <property type="entry name" value="EF_Hand_1_Ca_BS"/>
</dbReference>
<sequence>MEDCGGVCGDSLESSSAFQTEYEDEIVIHKLKCANPNQRGTGGSRTGGILSIDGSKMLEGSSKGGTGASKRSLGFSLPPKKAAGLLRLEEEEAAKKAQRGKEGGDTARLLSDVQTAMSAVTSAFRALLTEKYGSLRKAFEAMDADGSGSLCADEFALQLMRLGLDDRNARRLFREADRDRNGTVTLNELGRLLARSAPRPPGQGPHARLFQAAARERCGSLNAALRLMRLDKEPSSSSSSSFSRGGIDRAEFGVALRRVLPLLPPGIDGGALFRELDSDNDGLISVSALCGSSLAESFRAAAMRQYGSLPAAFTQTQRRLGLTFHAEGGGSSTSSADAEVDRATLETALGSLGLESDGGGGFDIRSLLEEIAPEDPHRSGGEADRISLTALWGVPPSDLQRRRHGVAEWFRERAKAKFGSLERALREMDTDGDGALSRRELEMALKRMETGRGGDLAGELLEELDVNGSGIWGSLEAAFRAADVDRSRKMTLKELERMLERLSLGSLVDAEALLKEVDTSGDGLVSLAELAECGLSCAFMKRALRKWGSVPGAFARLDVTGDFRIESAELCVGLGKLGLPELEPCDLLGEMDRTEPQGTLSLQDLQKASGRMAGGRSEEGRQKKRKKDESPLTEEFRLRAIQKFGSLPAAFWVSGLRKNEGIERAELAVALEALGLLPKAKDGMKDLFKEISNEDASSSQSKEPPSTDVESLFGVPALQLLRRPFRIVTLLRSESVREFGSLHRALEETQMDREVRLNRTEMDRTLETLRVEKSVDAGLLLDELDLSNSGRVRLAEVLGCCTSEGWDRAEMQREKARLKRLPELFRSRLRKRFGSVPAAFTAIGEEGQRDVGFSEFLRLTERLNVTRTDAKELFKALDVDNSGAVSLDEMRGPSLLALFRLKAIKRQGSLPSALRVMFPFLCSSDEEGAEAGGKEKGQAGLGGIHRGKEKEKKGTKLPREEVLRGMERLDMRGLDPRLVLRELDLTGYRKEIHLEHLLGAPVEDLLQRPHGCVSRFRHLAAAFFGSPRDAVTQLGLQRDGKIGRQEVIKILQKIDPEAELRGWKIMEELDLKGEGSVEVNELFGLVGDSEWQNERALKGRLVLLRDSCVRRWGSLPRAFRAAAVREEVDEGGFVKLAACVGIRGEDATELFRFLDKDGSGTLNLEELSVGSLTEKFRQAAVKLYGSLAKAFKVMNRDGKEELSRNEVRAAVRKLMLDNEIDSNALFDEMDVDGNGAITVQELLGESAETLARRPSNGVFWLRRAIVRRFGSLHAGFRAFDSDGNGQITEEELSRALKSLRMHRDVDASAVVKELDMDGNGSQQTSFAVGWGCCGLFVGVSCAEMLGLLGEGDFSRVREARRLPEAFRKEAARKFGSLRNFFRKADVSGDGLLNVAEFERALGSLGMSSVDPVALFHEIDRDGSGSIDFSELEGEGPAETFRRLLIRNFGSLPEGLRRLDLNRSRGIELWELEEAVREGVLGVDAEGLDVKVLFDAVDVDKSGSISTEELLGENASTLLAKPHGKVVRFRERAKAKFGSLERALKEMDTDGDGALSQRELKAALQRLHLEKDVDPEDLLEELDVSEGTGGSIRVDALFGFLDESDWEEVRKLDERPRRFREDLKRRFGSLEAGFRAMDVDGDTEVGLGEFERALRRLKGQGLDWVTDVEALFHSLDSDNSGTISFAELCGTSLTENFRATAIRKFGSLAATLRAMGLVSKKNEPKDKEGRGQLPERREQRRDQKIAREDHITREALEDGVYRAEMQTDVDAKGLFRELDTNRRGSVSVEDLMGQSLDSLLSRPKGVVLKFRESLPGPPLKILRQILYDNNHSNTTPRSSNREVNRISLTKNETRKVVKRLGMEKDISADELFQEATHDGTIPSFLQFNVKPLVDSGCFLTGLEEEGSPRGVGGGLDEPTTDELCAKYTKAYTGFLKPYSHGDPQMLRELMDEEDDKESRQSSQIQPYQANVVTDGVSYKKLVTEMSSLERYAGHDGLSEIKQMIEKTKGRLTRQRSELEMMENKLDEITSKCRKSHLSADPSPLPGSRVPPLSLEFKKEGTHLSAKPGNSNRAGQSTHPHLIGALALSEESARPTRHLVDALLPAKERQRRRQNQQQQQQGTLALPRAPPNPPPPPPKVNSRHVWLQARHRREEKEAAITQAKATELLGTVHALTRSLSITDSAPSQQGQRGGDPAGAIMRRRRQQAEESRKSSEKKTQPSAVRERERESQPSPVQDEETAANEVFRRDPSNVSTVKQSLSIPINRALPTSLHTNISHEIFKGRRASSYVSASALMRPLLASHRR</sequence>
<feature type="compositionally biased region" description="Polar residues" evidence="4">
    <location>
        <begin position="2178"/>
        <end position="2188"/>
    </location>
</feature>
<evidence type="ECO:0000256" key="3">
    <source>
        <dbReference type="SAM" id="Coils"/>
    </source>
</evidence>
<evidence type="ECO:0000256" key="4">
    <source>
        <dbReference type="SAM" id="MobiDB-lite"/>
    </source>
</evidence>
<proteinExistence type="predicted"/>
<organism evidence="6">
    <name type="scientific">Chromera velia CCMP2878</name>
    <dbReference type="NCBI Taxonomy" id="1169474"/>
    <lineage>
        <taxon>Eukaryota</taxon>
        <taxon>Sar</taxon>
        <taxon>Alveolata</taxon>
        <taxon>Colpodellida</taxon>
        <taxon>Chromeraceae</taxon>
        <taxon>Chromera</taxon>
    </lineage>
</organism>
<feature type="domain" description="EF-hand" evidence="5">
    <location>
        <begin position="1276"/>
        <end position="1302"/>
    </location>
</feature>
<feature type="domain" description="EF-hand" evidence="5">
    <location>
        <begin position="1217"/>
        <end position="1252"/>
    </location>
</feature>
<dbReference type="CDD" id="cd00051">
    <property type="entry name" value="EFh"/>
    <property type="match status" value="5"/>
</dbReference>
<gene>
    <name evidence="6" type="ORF">Cvel_7138</name>
</gene>
<feature type="compositionally biased region" description="Basic and acidic residues" evidence="4">
    <location>
        <begin position="616"/>
        <end position="631"/>
    </location>
</feature>
<keyword evidence="3" id="KW-0175">Coiled coil</keyword>
<feature type="domain" description="EF-hand" evidence="5">
    <location>
        <begin position="1142"/>
        <end position="1177"/>
    </location>
</feature>
<feature type="domain" description="EF-hand" evidence="5">
    <location>
        <begin position="416"/>
        <end position="451"/>
    </location>
</feature>
<evidence type="ECO:0000256" key="1">
    <source>
        <dbReference type="ARBA" id="ARBA00022737"/>
    </source>
</evidence>
<dbReference type="PROSITE" id="PS00018">
    <property type="entry name" value="EF_HAND_1"/>
    <property type="match status" value="13"/>
</dbReference>
<feature type="region of interest" description="Disordered" evidence="4">
    <location>
        <begin position="35"/>
        <end position="76"/>
    </location>
</feature>
<feature type="region of interest" description="Disordered" evidence="4">
    <location>
        <begin position="2106"/>
        <end position="2141"/>
    </location>
</feature>
<dbReference type="SUPFAM" id="SSF47473">
    <property type="entry name" value="EF-hand"/>
    <property type="match status" value="8"/>
</dbReference>
<dbReference type="PROSITE" id="PS50222">
    <property type="entry name" value="EF_HAND_2"/>
    <property type="match status" value="12"/>
</dbReference>
<feature type="domain" description="EF-hand" evidence="5">
    <location>
        <begin position="475"/>
        <end position="505"/>
    </location>
</feature>
<dbReference type="Pfam" id="PF13499">
    <property type="entry name" value="EF-hand_7"/>
    <property type="match status" value="2"/>
</dbReference>
<dbReference type="InterPro" id="IPR011992">
    <property type="entry name" value="EF-hand-dom_pair"/>
</dbReference>
<name>A0A0G4HJK7_9ALVE</name>
<feature type="domain" description="EF-hand" evidence="5">
    <location>
        <begin position="865"/>
        <end position="900"/>
    </location>
</feature>
<feature type="domain" description="EF-hand" evidence="5">
    <location>
        <begin position="1484"/>
        <end position="1519"/>
    </location>
</feature>
<feature type="domain" description="EF-hand" evidence="5">
    <location>
        <begin position="1534"/>
        <end position="1569"/>
    </location>
</feature>
<feature type="compositionally biased region" description="Pro residues" evidence="4">
    <location>
        <begin position="2126"/>
        <end position="2137"/>
    </location>
</feature>
<evidence type="ECO:0000259" key="5">
    <source>
        <dbReference type="PROSITE" id="PS50222"/>
    </source>
</evidence>
<dbReference type="GO" id="GO:0005509">
    <property type="term" value="F:calcium ion binding"/>
    <property type="evidence" value="ECO:0007669"/>
    <property type="project" value="InterPro"/>
</dbReference>
<dbReference type="PANTHER" id="PTHR23050">
    <property type="entry name" value="CALCIUM BINDING PROTEIN"/>
    <property type="match status" value="1"/>
</dbReference>
<feature type="domain" description="EF-hand" evidence="5">
    <location>
        <begin position="1372"/>
        <end position="1407"/>
    </location>
</feature>
<dbReference type="Gene3D" id="1.10.238.10">
    <property type="entry name" value="EF-hand"/>
    <property type="match status" value="10"/>
</dbReference>
<feature type="region of interest" description="Disordered" evidence="4">
    <location>
        <begin position="2178"/>
        <end position="2251"/>
    </location>
</feature>
<dbReference type="SMART" id="SM00054">
    <property type="entry name" value="EFh"/>
    <property type="match status" value="18"/>
</dbReference>
<evidence type="ECO:0000256" key="2">
    <source>
        <dbReference type="ARBA" id="ARBA00022837"/>
    </source>
</evidence>
<feature type="domain" description="EF-hand" evidence="5">
    <location>
        <begin position="1662"/>
        <end position="1697"/>
    </location>
</feature>
<keyword evidence="1" id="KW-0677">Repeat</keyword>